<dbReference type="InterPro" id="IPR050266">
    <property type="entry name" value="AB_hydrolase_sf"/>
</dbReference>
<evidence type="ECO:0000313" key="5">
    <source>
        <dbReference type="Proteomes" id="UP000290567"/>
    </source>
</evidence>
<dbReference type="AlphaFoldDB" id="A0A4P5P862"/>
<proteinExistence type="inferred from homology"/>
<dbReference type="InterPro" id="IPR002410">
    <property type="entry name" value="Peptidase_S33"/>
</dbReference>
<protein>
    <submittedName>
        <fullName evidence="4">Alpha/beta hydrolase</fullName>
    </submittedName>
</protein>
<dbReference type="RefSeq" id="WP_146622604.1">
    <property type="nucleotide sequence ID" value="NZ_BJCC01000015.1"/>
</dbReference>
<dbReference type="OrthoDB" id="53505at2"/>
<organism evidence="4 5">
    <name type="scientific">Enterococcus florum</name>
    <dbReference type="NCBI Taxonomy" id="2480627"/>
    <lineage>
        <taxon>Bacteria</taxon>
        <taxon>Bacillati</taxon>
        <taxon>Bacillota</taxon>
        <taxon>Bacilli</taxon>
        <taxon>Lactobacillales</taxon>
        <taxon>Enterococcaceae</taxon>
        <taxon>Enterococcus</taxon>
    </lineage>
</organism>
<dbReference type="Proteomes" id="UP000290567">
    <property type="component" value="Unassembled WGS sequence"/>
</dbReference>
<accession>A0A4P5P862</accession>
<sequence length="355" mass="40462">MKKVMLSVLGLLVLFLLLALAVLFINSPGNVPKLEAARDEPFRNSINEKQFVEINGVKQGMFLRGEDKNKPVLLFLHGGPGSPEFAMTQAWETNARLESEFVVCYWDQRGTGMSNPKQLDPKTLTAETAISDTVEVTNYLRERFDRQTIYLMGHSWGSYVGIKTVQNNPELYTAYLGIGQVVHQKAGQKMAYNYLRNHAKKIDDQKALKQLEIFDPEGSAYNMLLEDYGVGIRHDGPAIGTMLKNLFFFKGYTVSEKLQAIKGMPLSNKYLDTKDYAEDNLLKSIKKLDVPVYLLEGKYDYQVSQKLAQDFYEQLEAPDKKFYLFEHSAHSPNMEEPKEFMKAIKEIVRQTQGVD</sequence>
<name>A0A4P5P862_9ENTE</name>
<evidence type="ECO:0000256" key="1">
    <source>
        <dbReference type="ARBA" id="ARBA00010088"/>
    </source>
</evidence>
<evidence type="ECO:0000259" key="3">
    <source>
        <dbReference type="Pfam" id="PF00561"/>
    </source>
</evidence>
<dbReference type="InterPro" id="IPR029058">
    <property type="entry name" value="AB_hydrolase_fold"/>
</dbReference>
<keyword evidence="5" id="KW-1185">Reference proteome</keyword>
<dbReference type="PANTHER" id="PTHR43798">
    <property type="entry name" value="MONOACYLGLYCEROL LIPASE"/>
    <property type="match status" value="1"/>
</dbReference>
<keyword evidence="2 4" id="KW-0378">Hydrolase</keyword>
<dbReference type="GO" id="GO:0004177">
    <property type="term" value="F:aminopeptidase activity"/>
    <property type="evidence" value="ECO:0007669"/>
    <property type="project" value="UniProtKB-EC"/>
</dbReference>
<dbReference type="PRINTS" id="PR00793">
    <property type="entry name" value="PROAMNOPTASE"/>
</dbReference>
<comment type="caution">
    <text evidence="4">The sequence shown here is derived from an EMBL/GenBank/DDBJ whole genome shotgun (WGS) entry which is preliminary data.</text>
</comment>
<dbReference type="SUPFAM" id="SSF53474">
    <property type="entry name" value="alpha/beta-Hydrolases"/>
    <property type="match status" value="1"/>
</dbReference>
<feature type="domain" description="AB hydrolase-1" evidence="3">
    <location>
        <begin position="71"/>
        <end position="337"/>
    </location>
</feature>
<dbReference type="EMBL" id="BJCC01000015">
    <property type="protein sequence ID" value="GCF94167.1"/>
    <property type="molecule type" value="Genomic_DNA"/>
</dbReference>
<dbReference type="GO" id="GO:0016020">
    <property type="term" value="C:membrane"/>
    <property type="evidence" value="ECO:0007669"/>
    <property type="project" value="TreeGrafter"/>
</dbReference>
<dbReference type="Gene3D" id="3.40.50.1820">
    <property type="entry name" value="alpha/beta hydrolase"/>
    <property type="match status" value="1"/>
</dbReference>
<evidence type="ECO:0000256" key="2">
    <source>
        <dbReference type="ARBA" id="ARBA00022801"/>
    </source>
</evidence>
<comment type="similarity">
    <text evidence="1">Belongs to the peptidase S33 family.</text>
</comment>
<gene>
    <name evidence="4" type="ORF">NRIC_20580</name>
</gene>
<dbReference type="PANTHER" id="PTHR43798:SF33">
    <property type="entry name" value="HYDROLASE, PUTATIVE (AFU_ORTHOLOGUE AFUA_2G14860)-RELATED"/>
    <property type="match status" value="1"/>
</dbReference>
<evidence type="ECO:0000313" key="4">
    <source>
        <dbReference type="EMBL" id="GCF94167.1"/>
    </source>
</evidence>
<dbReference type="Pfam" id="PF00561">
    <property type="entry name" value="Abhydrolase_1"/>
    <property type="match status" value="1"/>
</dbReference>
<dbReference type="InterPro" id="IPR000073">
    <property type="entry name" value="AB_hydrolase_1"/>
</dbReference>
<reference evidence="5" key="1">
    <citation type="submission" date="2019-02" db="EMBL/GenBank/DDBJ databases">
        <title>Draft genome sequence of Enterococcus sp. Gos25-1.</title>
        <authorList>
            <person name="Tanaka N."/>
            <person name="Shiwa Y."/>
            <person name="Fujita N."/>
        </authorList>
    </citation>
    <scope>NUCLEOTIDE SEQUENCE [LARGE SCALE GENOMIC DNA]</scope>
    <source>
        <strain evidence="5">Gos25-1</strain>
    </source>
</reference>
<dbReference type="GO" id="GO:0006508">
    <property type="term" value="P:proteolysis"/>
    <property type="evidence" value="ECO:0007669"/>
    <property type="project" value="InterPro"/>
</dbReference>